<keyword evidence="3" id="KW-1185">Reference proteome</keyword>
<organism evidence="2 3">
    <name type="scientific">Marasmius tenuissimus</name>
    <dbReference type="NCBI Taxonomy" id="585030"/>
    <lineage>
        <taxon>Eukaryota</taxon>
        <taxon>Fungi</taxon>
        <taxon>Dikarya</taxon>
        <taxon>Basidiomycota</taxon>
        <taxon>Agaricomycotina</taxon>
        <taxon>Agaricomycetes</taxon>
        <taxon>Agaricomycetidae</taxon>
        <taxon>Agaricales</taxon>
        <taxon>Marasmiineae</taxon>
        <taxon>Marasmiaceae</taxon>
        <taxon>Marasmius</taxon>
    </lineage>
</organism>
<feature type="compositionally biased region" description="Low complexity" evidence="1">
    <location>
        <begin position="132"/>
        <end position="144"/>
    </location>
</feature>
<feature type="compositionally biased region" description="Basic and acidic residues" evidence="1">
    <location>
        <begin position="23"/>
        <end position="40"/>
    </location>
</feature>
<evidence type="ECO:0000313" key="2">
    <source>
        <dbReference type="EMBL" id="KAL0072592.1"/>
    </source>
</evidence>
<evidence type="ECO:0000256" key="1">
    <source>
        <dbReference type="SAM" id="MobiDB-lite"/>
    </source>
</evidence>
<evidence type="ECO:0000313" key="3">
    <source>
        <dbReference type="Proteomes" id="UP001437256"/>
    </source>
</evidence>
<dbReference type="EMBL" id="JBBXMP010000001">
    <property type="protein sequence ID" value="KAL0072592.1"/>
    <property type="molecule type" value="Genomic_DNA"/>
</dbReference>
<feature type="region of interest" description="Disordered" evidence="1">
    <location>
        <begin position="1"/>
        <end position="144"/>
    </location>
</feature>
<dbReference type="Proteomes" id="UP001437256">
    <property type="component" value="Unassembled WGS sequence"/>
</dbReference>
<protein>
    <submittedName>
        <fullName evidence="2">Uncharacterized protein</fullName>
    </submittedName>
</protein>
<proteinExistence type="predicted"/>
<name>A0ABR3AGU7_9AGAR</name>
<sequence length="190" mass="20472">MPLVVGSEAEGSRLRRKRGPKVVKSDADTGRPETAEEFARRMVGRVRFIGPRPAQEGGNASHSGTEPTLANLSATSGQNNDQSGQTSSTTSKDHSPSPGNGPENVENDDDIREMERAQGNTATSQSGHEPRGQSSRNGQSGQSGFSLVDIVSRTAGSIKFASLIRNRYSEDLFFKKILDTPKDFKNFASF</sequence>
<comment type="caution">
    <text evidence="2">The sequence shown here is derived from an EMBL/GenBank/DDBJ whole genome shotgun (WGS) entry which is preliminary data.</text>
</comment>
<feature type="compositionally biased region" description="Polar residues" evidence="1">
    <location>
        <begin position="58"/>
        <end position="90"/>
    </location>
</feature>
<reference evidence="2 3" key="1">
    <citation type="submission" date="2024-05" db="EMBL/GenBank/DDBJ databases">
        <title>A draft genome resource for the thread blight pathogen Marasmius tenuissimus strain MS-2.</title>
        <authorList>
            <person name="Yulfo-Soto G.E."/>
            <person name="Baruah I.K."/>
            <person name="Amoako-Attah I."/>
            <person name="Bukari Y."/>
            <person name="Meinhardt L.W."/>
            <person name="Bailey B.A."/>
            <person name="Cohen S.P."/>
        </authorList>
    </citation>
    <scope>NUCLEOTIDE SEQUENCE [LARGE SCALE GENOMIC DNA]</scope>
    <source>
        <strain evidence="2 3">MS-2</strain>
    </source>
</reference>
<feature type="compositionally biased region" description="Polar residues" evidence="1">
    <location>
        <begin position="118"/>
        <end position="127"/>
    </location>
</feature>
<gene>
    <name evidence="2" type="ORF">AAF712_000355</name>
</gene>
<accession>A0ABR3AGU7</accession>